<comment type="caution">
    <text evidence="6">The sequence shown here is derived from an EMBL/GenBank/DDBJ whole genome shotgun (WGS) entry which is preliminary data.</text>
</comment>
<dbReference type="PANTHER" id="PTHR35371">
    <property type="entry name" value="INNER MEMBRANE PROTEIN"/>
    <property type="match status" value="1"/>
</dbReference>
<evidence type="ECO:0000313" key="6">
    <source>
        <dbReference type="EMBL" id="KAL3419317.1"/>
    </source>
</evidence>
<evidence type="ECO:0000256" key="1">
    <source>
        <dbReference type="ARBA" id="ARBA00004370"/>
    </source>
</evidence>
<dbReference type="SUPFAM" id="SSF161084">
    <property type="entry name" value="MAPEG domain-like"/>
    <property type="match status" value="1"/>
</dbReference>
<dbReference type="InterPro" id="IPR001129">
    <property type="entry name" value="Membr-assoc_MAPEG"/>
</dbReference>
<comment type="subcellular location">
    <subcellularLocation>
        <location evidence="1">Membrane</location>
    </subcellularLocation>
</comment>
<dbReference type="InterPro" id="IPR023352">
    <property type="entry name" value="MAPEG-like_dom_sf"/>
</dbReference>
<keyword evidence="2 5" id="KW-0812">Transmembrane</keyword>
<keyword evidence="7" id="KW-1185">Reference proteome</keyword>
<evidence type="ECO:0000313" key="7">
    <source>
        <dbReference type="Proteomes" id="UP001629113"/>
    </source>
</evidence>
<evidence type="ECO:0008006" key="8">
    <source>
        <dbReference type="Google" id="ProtNLM"/>
    </source>
</evidence>
<evidence type="ECO:0000256" key="4">
    <source>
        <dbReference type="ARBA" id="ARBA00023136"/>
    </source>
</evidence>
<protein>
    <recommendedName>
        <fullName evidence="8">MAPEG family protein</fullName>
    </recommendedName>
</protein>
<keyword evidence="3 5" id="KW-1133">Transmembrane helix</keyword>
<dbReference type="EMBL" id="JBFCZG010000008">
    <property type="protein sequence ID" value="KAL3419317.1"/>
    <property type="molecule type" value="Genomic_DNA"/>
</dbReference>
<dbReference type="PANTHER" id="PTHR35371:SF1">
    <property type="entry name" value="BLR7753 PROTEIN"/>
    <property type="match status" value="1"/>
</dbReference>
<evidence type="ECO:0000256" key="5">
    <source>
        <dbReference type="SAM" id="Phobius"/>
    </source>
</evidence>
<name>A0ABR4P820_9HELO</name>
<organism evidence="6 7">
    <name type="scientific">Phlyctema vagabunda</name>
    <dbReference type="NCBI Taxonomy" id="108571"/>
    <lineage>
        <taxon>Eukaryota</taxon>
        <taxon>Fungi</taxon>
        <taxon>Dikarya</taxon>
        <taxon>Ascomycota</taxon>
        <taxon>Pezizomycotina</taxon>
        <taxon>Leotiomycetes</taxon>
        <taxon>Helotiales</taxon>
        <taxon>Dermateaceae</taxon>
        <taxon>Phlyctema</taxon>
    </lineage>
</organism>
<evidence type="ECO:0000256" key="3">
    <source>
        <dbReference type="ARBA" id="ARBA00022989"/>
    </source>
</evidence>
<gene>
    <name evidence="6" type="ORF">PVAG01_09539</name>
</gene>
<keyword evidence="4 5" id="KW-0472">Membrane</keyword>
<accession>A0ABR4P820</accession>
<reference evidence="6 7" key="1">
    <citation type="submission" date="2024-06" db="EMBL/GenBank/DDBJ databases">
        <title>Complete genome of Phlyctema vagabunda strain 19-DSS-EL-015.</title>
        <authorList>
            <person name="Fiorenzani C."/>
        </authorList>
    </citation>
    <scope>NUCLEOTIDE SEQUENCE [LARGE SCALE GENOMIC DNA]</scope>
    <source>
        <strain evidence="6 7">19-DSS-EL-015</strain>
    </source>
</reference>
<sequence>MSQSSPPTPSYALHSIVAAYGLALVPNYYQVLRMMAATGGQWSFSMPRNNMDSLKSKVPIAVWNQCYRARCAHINAYEGFPLFAAAMLAGTIAGLPTEDLNKSAAQYLGLRALYTGLYITTTSEVIALGRTSVWALSVGLPAWTLWKAGNAIRNPVVL</sequence>
<proteinExistence type="predicted"/>
<dbReference type="Proteomes" id="UP001629113">
    <property type="component" value="Unassembled WGS sequence"/>
</dbReference>
<feature type="transmembrane region" description="Helical" evidence="5">
    <location>
        <begin position="12"/>
        <end position="29"/>
    </location>
</feature>
<evidence type="ECO:0000256" key="2">
    <source>
        <dbReference type="ARBA" id="ARBA00022692"/>
    </source>
</evidence>
<dbReference type="Pfam" id="PF01124">
    <property type="entry name" value="MAPEG"/>
    <property type="match status" value="1"/>
</dbReference>
<dbReference type="Gene3D" id="1.20.120.550">
    <property type="entry name" value="Membrane associated eicosanoid/glutathione metabolism-like domain"/>
    <property type="match status" value="1"/>
</dbReference>